<dbReference type="Gene3D" id="3.30.200.20">
    <property type="entry name" value="Phosphorylase Kinase, domain 1"/>
    <property type="match status" value="1"/>
</dbReference>
<dbReference type="InterPro" id="IPR051035">
    <property type="entry name" value="Mito_inheritance_9"/>
</dbReference>
<dbReference type="KEGG" id="ffu:CLAFUR5_14595"/>
<dbReference type="RefSeq" id="XP_047769512.1">
    <property type="nucleotide sequence ID" value="XM_047913743.1"/>
</dbReference>
<dbReference type="EMBL" id="CP090175">
    <property type="protein sequence ID" value="UJO25146.1"/>
    <property type="molecule type" value="Genomic_DNA"/>
</dbReference>
<evidence type="ECO:0000313" key="3">
    <source>
        <dbReference type="Proteomes" id="UP000756132"/>
    </source>
</evidence>
<dbReference type="Proteomes" id="UP000756132">
    <property type="component" value="Chromosome 13"/>
</dbReference>
<reference evidence="2" key="2">
    <citation type="journal article" date="2022" name="Microb. Genom.">
        <title>A chromosome-scale genome assembly of the tomato pathogen Cladosporium fulvum reveals a compartmentalized genome architecture and the presence of a dispensable chromosome.</title>
        <authorList>
            <person name="Zaccaron A.Z."/>
            <person name="Chen L.H."/>
            <person name="Samaras A."/>
            <person name="Stergiopoulos I."/>
        </authorList>
    </citation>
    <scope>NUCLEOTIDE SEQUENCE</scope>
    <source>
        <strain evidence="2">Race5_Kim</strain>
    </source>
</reference>
<dbReference type="Pfam" id="PF01636">
    <property type="entry name" value="APH"/>
    <property type="match status" value="1"/>
</dbReference>
<dbReference type="PANTHER" id="PTHR36091:SF2">
    <property type="entry name" value="AMINOGLYCOSIDE PHOSPHOTRANSFERASE DOMAIN-CONTAINING PROTEIN"/>
    <property type="match status" value="1"/>
</dbReference>
<dbReference type="AlphaFoldDB" id="A0A9Q8PMA5"/>
<dbReference type="Gene3D" id="3.90.1200.10">
    <property type="match status" value="1"/>
</dbReference>
<dbReference type="GO" id="GO:0005739">
    <property type="term" value="C:mitochondrion"/>
    <property type="evidence" value="ECO:0007669"/>
    <property type="project" value="TreeGrafter"/>
</dbReference>
<keyword evidence="3" id="KW-1185">Reference proteome</keyword>
<proteinExistence type="predicted"/>
<sequence length="573" mass="64405">MLLCRSLISPSLAAASRCAISSHAPCHRPIARHGYANTNLHAGRTMSFSDMSASDSTSSLFKHTSGRWVYNEDKRLAERERTFNVGALQALTAHAVDRKPDEITGIRKIGECASNRPFAVHFKDGFKIVARIPYPSVEPKGLVVASEAATMTFLRLKRLPVPKILGHSCSSDNPAGTEYILMEFCSGTNLARIWDDLEEAKRIQVATSLVDVEKRLSDVRLPASGSLYFLRDLPADATKIAVDAEDVGRPDSNFLGPTTDLSFWSGRRSSLDVDRGSFPTPEAAMDSGAIKEMRYLEQYGRPLLPFNRFQRETFKFEKQLPSVHLDSIQKYLQISKYLIPRAEGPQMPMLRHPDLRPGNIFVSNDLKITALIDWQHSVVQPLFLTCGIPEFLNSPSCFSDTSERPSTSPRESEGQTECHQAYVEMTERHNPGHFEALTYPFAVGRQKIHRLAGDPWQGDNIPLRSSLIFVKQHWDQISSDPAVPCPIVFTEEEELECLRLDDAEQQGVEQLEEFKRAIGLGPEGWVSNENYDAAKEAIARMKQMSLDQADSEEEMVAIRDHWVFDDIDEEEYS</sequence>
<evidence type="ECO:0000259" key="1">
    <source>
        <dbReference type="Pfam" id="PF01636"/>
    </source>
</evidence>
<reference evidence="2" key="1">
    <citation type="submission" date="2021-12" db="EMBL/GenBank/DDBJ databases">
        <authorList>
            <person name="Zaccaron A."/>
            <person name="Stergiopoulos I."/>
        </authorList>
    </citation>
    <scope>NUCLEOTIDE SEQUENCE</scope>
    <source>
        <strain evidence="2">Race5_Kim</strain>
    </source>
</reference>
<dbReference type="InterPro" id="IPR002575">
    <property type="entry name" value="Aminoglycoside_PTrfase"/>
</dbReference>
<protein>
    <submittedName>
        <fullName evidence="2">Altered inheritance of mitochondria protein 9, mitochondrial</fullName>
    </submittedName>
</protein>
<name>A0A9Q8PMA5_PASFU</name>
<organism evidence="2 3">
    <name type="scientific">Passalora fulva</name>
    <name type="common">Tomato leaf mold</name>
    <name type="synonym">Cladosporium fulvum</name>
    <dbReference type="NCBI Taxonomy" id="5499"/>
    <lineage>
        <taxon>Eukaryota</taxon>
        <taxon>Fungi</taxon>
        <taxon>Dikarya</taxon>
        <taxon>Ascomycota</taxon>
        <taxon>Pezizomycotina</taxon>
        <taxon>Dothideomycetes</taxon>
        <taxon>Dothideomycetidae</taxon>
        <taxon>Mycosphaerellales</taxon>
        <taxon>Mycosphaerellaceae</taxon>
        <taxon>Fulvia</taxon>
    </lineage>
</organism>
<dbReference type="PANTHER" id="PTHR36091">
    <property type="entry name" value="ALTERED INHERITANCE OF MITOCHONDRIA PROTEIN 9, MITOCHONDRIAL"/>
    <property type="match status" value="1"/>
</dbReference>
<gene>
    <name evidence="2" type="ORF">CLAFUR5_14595</name>
</gene>
<dbReference type="SUPFAM" id="SSF56112">
    <property type="entry name" value="Protein kinase-like (PK-like)"/>
    <property type="match status" value="1"/>
</dbReference>
<dbReference type="OrthoDB" id="10003767at2759"/>
<accession>A0A9Q8PMA5</accession>
<feature type="domain" description="Aminoglycoside phosphotransferase" evidence="1">
    <location>
        <begin position="106"/>
        <end position="381"/>
    </location>
</feature>
<dbReference type="GeneID" id="71994473"/>
<evidence type="ECO:0000313" key="2">
    <source>
        <dbReference type="EMBL" id="UJO25146.1"/>
    </source>
</evidence>
<dbReference type="InterPro" id="IPR011009">
    <property type="entry name" value="Kinase-like_dom_sf"/>
</dbReference>